<dbReference type="PANTHER" id="PTHR24291">
    <property type="entry name" value="CYTOCHROME P450 FAMILY 4"/>
    <property type="match status" value="1"/>
</dbReference>
<keyword evidence="6 13" id="KW-0479">Metal-binding</keyword>
<dbReference type="Pfam" id="PF00067">
    <property type="entry name" value="p450"/>
    <property type="match status" value="1"/>
</dbReference>
<keyword evidence="8" id="KW-0492">Microsome</keyword>
<dbReference type="GO" id="GO:0004497">
    <property type="term" value="F:monooxygenase activity"/>
    <property type="evidence" value="ECO:0007669"/>
    <property type="project" value="UniProtKB-KW"/>
</dbReference>
<dbReference type="GeneID" id="100909142"/>
<evidence type="ECO:0000256" key="12">
    <source>
        <dbReference type="ARBA" id="ARBA00023136"/>
    </source>
</evidence>
<dbReference type="PROSITE" id="PS00086">
    <property type="entry name" value="CYTOCHROME_P450"/>
    <property type="match status" value="1"/>
</dbReference>
<evidence type="ECO:0000256" key="7">
    <source>
        <dbReference type="ARBA" id="ARBA00022824"/>
    </source>
</evidence>
<sequence length="529" mass="60855">MLDAIYRSFSELSLVEKILVIYCGLFVRWASAVVYRHFRMWKALRPMPGPFDRGLSGFIPPAYNIFCLILQKADSEYWDTSTGIFRLLTGLSAWYHKEKVYKVFLGFQPTVIVFSPEGVEAVLNHTTNLKKPILYSLLNTWLGTGLLTSCGEKWRARRKMLTPAFHFRILEDFLPVMNEQADVFVANLQTKIDADFDIVPEITKCTLDIICETAMGVKVGAQSGTESQYVTDVYAVGKFFLERLVRPWLYLDYLYLLTEAGRTFRRHVKGIHAFTEGVIKERKQQAVAERKLDPQYRGKRLAFLDLLLEQHFANPKSLPESDIREEVDTFMFEGHDTTAMALSWTIFMMGLHPDVQRRCQDEQDRIFGSDERQPSMADLRSMKYLDCCIKEALRLFPSVPVVGREVHAAFRLNGYEIPAGTVVLVFSYQLHRDKQSFPKPEEFIPERFLPENSNGRHPFAYVPFSAGPRNCIGQRFALMEEKVVLSRFLRNFSVKSMVGLESIELSAEMVLRSKTGLPVKISRRTPSWV</sequence>
<dbReference type="PRINTS" id="PR00463">
    <property type="entry name" value="EP450I"/>
</dbReference>
<evidence type="ECO:0000313" key="15">
    <source>
        <dbReference type="Proteomes" id="UP000694867"/>
    </source>
</evidence>
<dbReference type="Proteomes" id="UP000694867">
    <property type="component" value="Unplaced"/>
</dbReference>
<comment type="similarity">
    <text evidence="4 14">Belongs to the cytochrome P450 family.</text>
</comment>
<dbReference type="AlphaFoldDB" id="A0AAJ7SIQ3"/>
<dbReference type="GO" id="GO:0020037">
    <property type="term" value="F:heme binding"/>
    <property type="evidence" value="ECO:0007669"/>
    <property type="project" value="InterPro"/>
</dbReference>
<dbReference type="GO" id="GO:0005506">
    <property type="term" value="F:iron ion binding"/>
    <property type="evidence" value="ECO:0007669"/>
    <property type="project" value="InterPro"/>
</dbReference>
<dbReference type="PANTHER" id="PTHR24291:SF189">
    <property type="entry name" value="CYTOCHROME P450 4C3-RELATED"/>
    <property type="match status" value="1"/>
</dbReference>
<dbReference type="InterPro" id="IPR002401">
    <property type="entry name" value="Cyt_P450_E_grp-I"/>
</dbReference>
<dbReference type="SUPFAM" id="SSF48264">
    <property type="entry name" value="Cytochrome P450"/>
    <property type="match status" value="1"/>
</dbReference>
<evidence type="ECO:0000256" key="11">
    <source>
        <dbReference type="ARBA" id="ARBA00023033"/>
    </source>
</evidence>
<comment type="cofactor">
    <cofactor evidence="1 13">
        <name>heme</name>
        <dbReference type="ChEBI" id="CHEBI:30413"/>
    </cofactor>
</comment>
<keyword evidence="5 13" id="KW-0349">Heme</keyword>
<evidence type="ECO:0000256" key="4">
    <source>
        <dbReference type="ARBA" id="ARBA00010617"/>
    </source>
</evidence>
<dbReference type="InterPro" id="IPR036396">
    <property type="entry name" value="Cyt_P450_sf"/>
</dbReference>
<dbReference type="InterPro" id="IPR017972">
    <property type="entry name" value="Cyt_P450_CS"/>
</dbReference>
<reference evidence="16" key="1">
    <citation type="submission" date="2025-08" db="UniProtKB">
        <authorList>
            <consortium name="RefSeq"/>
        </authorList>
    </citation>
    <scope>IDENTIFICATION</scope>
</reference>
<evidence type="ECO:0000256" key="14">
    <source>
        <dbReference type="RuleBase" id="RU000461"/>
    </source>
</evidence>
<dbReference type="CDD" id="cd20628">
    <property type="entry name" value="CYP4"/>
    <property type="match status" value="1"/>
</dbReference>
<keyword evidence="10 13" id="KW-0408">Iron</keyword>
<accession>A0AAJ7SIQ3</accession>
<dbReference type="GO" id="GO:0005789">
    <property type="term" value="C:endoplasmic reticulum membrane"/>
    <property type="evidence" value="ECO:0007669"/>
    <property type="project" value="UniProtKB-SubCell"/>
</dbReference>
<evidence type="ECO:0000256" key="5">
    <source>
        <dbReference type="ARBA" id="ARBA00022617"/>
    </source>
</evidence>
<keyword evidence="9 14" id="KW-0560">Oxidoreductase</keyword>
<evidence type="ECO:0000256" key="3">
    <source>
        <dbReference type="ARBA" id="ARBA00004406"/>
    </source>
</evidence>
<keyword evidence="7" id="KW-0256">Endoplasmic reticulum</keyword>
<protein>
    <submittedName>
        <fullName evidence="16">Cytochrome P450 4V2</fullName>
    </submittedName>
</protein>
<evidence type="ECO:0000256" key="10">
    <source>
        <dbReference type="ARBA" id="ARBA00023004"/>
    </source>
</evidence>
<dbReference type="InterPro" id="IPR050196">
    <property type="entry name" value="Cytochrome_P450_Monoox"/>
</dbReference>
<dbReference type="FunFam" id="1.10.630.10:FF:000182">
    <property type="entry name" value="Cytochrome P450 3A4"/>
    <property type="match status" value="1"/>
</dbReference>
<dbReference type="RefSeq" id="XP_028968800.1">
    <property type="nucleotide sequence ID" value="XM_029112967.1"/>
</dbReference>
<keyword evidence="15" id="KW-1185">Reference proteome</keyword>
<feature type="binding site" description="axial binding residue" evidence="13">
    <location>
        <position position="471"/>
    </location>
    <ligand>
        <name>heme</name>
        <dbReference type="ChEBI" id="CHEBI:30413"/>
    </ligand>
    <ligandPart>
        <name>Fe</name>
        <dbReference type="ChEBI" id="CHEBI:18248"/>
    </ligandPart>
</feature>
<name>A0AAJ7SIQ3_9ACAR</name>
<evidence type="ECO:0000313" key="16">
    <source>
        <dbReference type="RefSeq" id="XP_028968800.1"/>
    </source>
</evidence>
<dbReference type="KEGG" id="goe:100909142"/>
<organism evidence="15 16">
    <name type="scientific">Galendromus occidentalis</name>
    <name type="common">western predatory mite</name>
    <dbReference type="NCBI Taxonomy" id="34638"/>
    <lineage>
        <taxon>Eukaryota</taxon>
        <taxon>Metazoa</taxon>
        <taxon>Ecdysozoa</taxon>
        <taxon>Arthropoda</taxon>
        <taxon>Chelicerata</taxon>
        <taxon>Arachnida</taxon>
        <taxon>Acari</taxon>
        <taxon>Parasitiformes</taxon>
        <taxon>Mesostigmata</taxon>
        <taxon>Gamasina</taxon>
        <taxon>Phytoseioidea</taxon>
        <taxon>Phytoseiidae</taxon>
        <taxon>Typhlodrominae</taxon>
        <taxon>Galendromus</taxon>
    </lineage>
</organism>
<proteinExistence type="inferred from homology"/>
<keyword evidence="11 14" id="KW-0503">Monooxygenase</keyword>
<keyword evidence="12" id="KW-0472">Membrane</keyword>
<evidence type="ECO:0000256" key="9">
    <source>
        <dbReference type="ARBA" id="ARBA00023002"/>
    </source>
</evidence>
<dbReference type="Gene3D" id="1.10.630.10">
    <property type="entry name" value="Cytochrome P450"/>
    <property type="match status" value="1"/>
</dbReference>
<gene>
    <name evidence="16" type="primary">LOC100909142</name>
</gene>
<comment type="subcellular location">
    <subcellularLocation>
        <location evidence="3">Endoplasmic reticulum membrane</location>
        <topology evidence="3">Peripheral membrane protein</topology>
    </subcellularLocation>
    <subcellularLocation>
        <location evidence="2">Microsome membrane</location>
        <topology evidence="2">Peripheral membrane protein</topology>
    </subcellularLocation>
</comment>
<evidence type="ECO:0000256" key="1">
    <source>
        <dbReference type="ARBA" id="ARBA00001971"/>
    </source>
</evidence>
<evidence type="ECO:0000256" key="8">
    <source>
        <dbReference type="ARBA" id="ARBA00022848"/>
    </source>
</evidence>
<dbReference type="InterPro" id="IPR001128">
    <property type="entry name" value="Cyt_P450"/>
</dbReference>
<dbReference type="GO" id="GO:0016705">
    <property type="term" value="F:oxidoreductase activity, acting on paired donors, with incorporation or reduction of molecular oxygen"/>
    <property type="evidence" value="ECO:0007669"/>
    <property type="project" value="InterPro"/>
</dbReference>
<dbReference type="PRINTS" id="PR00385">
    <property type="entry name" value="P450"/>
</dbReference>
<evidence type="ECO:0000256" key="6">
    <source>
        <dbReference type="ARBA" id="ARBA00022723"/>
    </source>
</evidence>
<evidence type="ECO:0000256" key="13">
    <source>
        <dbReference type="PIRSR" id="PIRSR602401-1"/>
    </source>
</evidence>
<evidence type="ECO:0000256" key="2">
    <source>
        <dbReference type="ARBA" id="ARBA00004174"/>
    </source>
</evidence>